<proteinExistence type="predicted"/>
<keyword evidence="2" id="KW-0238">DNA-binding</keyword>
<protein>
    <submittedName>
        <fullName evidence="5">AraC family transcriptional regulator</fullName>
    </submittedName>
</protein>
<evidence type="ECO:0000313" key="6">
    <source>
        <dbReference type="Proteomes" id="UP000282311"/>
    </source>
</evidence>
<dbReference type="Gene3D" id="1.10.10.60">
    <property type="entry name" value="Homeodomain-like"/>
    <property type="match status" value="1"/>
</dbReference>
<dbReference type="OrthoDB" id="2599717at2"/>
<evidence type="ECO:0000313" key="5">
    <source>
        <dbReference type="EMBL" id="RKN66087.1"/>
    </source>
</evidence>
<dbReference type="GO" id="GO:0043565">
    <property type="term" value="F:sequence-specific DNA binding"/>
    <property type="evidence" value="ECO:0007669"/>
    <property type="project" value="InterPro"/>
</dbReference>
<evidence type="ECO:0000256" key="2">
    <source>
        <dbReference type="ARBA" id="ARBA00023125"/>
    </source>
</evidence>
<dbReference type="PRINTS" id="PR00032">
    <property type="entry name" value="HTHARAC"/>
</dbReference>
<dbReference type="PROSITE" id="PS01124">
    <property type="entry name" value="HTH_ARAC_FAMILY_2"/>
    <property type="match status" value="1"/>
</dbReference>
<dbReference type="SUPFAM" id="SSF46689">
    <property type="entry name" value="Homeodomain-like"/>
    <property type="match status" value="1"/>
</dbReference>
<feature type="domain" description="HTH araC/xylS-type" evidence="4">
    <location>
        <begin position="160"/>
        <end position="258"/>
    </location>
</feature>
<evidence type="ECO:0000256" key="3">
    <source>
        <dbReference type="ARBA" id="ARBA00023163"/>
    </source>
</evidence>
<dbReference type="EMBL" id="RBAH01000034">
    <property type="protein sequence ID" value="RKN66087.1"/>
    <property type="molecule type" value="Genomic_DNA"/>
</dbReference>
<keyword evidence="6" id="KW-1185">Reference proteome</keyword>
<evidence type="ECO:0000256" key="1">
    <source>
        <dbReference type="ARBA" id="ARBA00023015"/>
    </source>
</evidence>
<keyword evidence="3" id="KW-0804">Transcription</keyword>
<accession>A0A3B0B6E6</accession>
<dbReference type="SUPFAM" id="SSF51215">
    <property type="entry name" value="Regulatory protein AraC"/>
    <property type="match status" value="1"/>
</dbReference>
<dbReference type="PANTHER" id="PTHR43280">
    <property type="entry name" value="ARAC-FAMILY TRANSCRIPTIONAL REGULATOR"/>
    <property type="match status" value="1"/>
</dbReference>
<name>A0A3B0B6E6_9BACL</name>
<dbReference type="InterPro" id="IPR037923">
    <property type="entry name" value="HTH-like"/>
</dbReference>
<dbReference type="GO" id="GO:0003700">
    <property type="term" value="F:DNA-binding transcription factor activity"/>
    <property type="evidence" value="ECO:0007669"/>
    <property type="project" value="InterPro"/>
</dbReference>
<dbReference type="Proteomes" id="UP000282311">
    <property type="component" value="Unassembled WGS sequence"/>
</dbReference>
<keyword evidence="1" id="KW-0805">Transcription regulation</keyword>
<sequence>MNDPFSISTNYSINKKPYHTNRVLASHLLRLQAEGCCEVALNGDRHTLKPGDLLIGKPGDSYVLHIGASEPEGPVRSGDYYLFSTIPWINDWWEEGMPRYVHIGLDEQIVLLWKALIYENRKMADADASMLDALLRLLYAAVKRLIGRRGAGSVNRYIPYKMKSYVEQNASRKFTLGEVADSVGLGISRSSQLFHETFRQSVMDYALQVRLAMAKDRIAYDNATLEEIAHACGFPTYSYFSRVFRARFGLSPSEFKRSNRTPLP</sequence>
<evidence type="ECO:0000259" key="4">
    <source>
        <dbReference type="PROSITE" id="PS01124"/>
    </source>
</evidence>
<dbReference type="SMART" id="SM00342">
    <property type="entry name" value="HTH_ARAC"/>
    <property type="match status" value="1"/>
</dbReference>
<comment type="caution">
    <text evidence="5">The sequence shown here is derived from an EMBL/GenBank/DDBJ whole genome shotgun (WGS) entry which is preliminary data.</text>
</comment>
<organism evidence="5 6">
    <name type="scientific">Paenibacillus ginsengarvi</name>
    <dbReference type="NCBI Taxonomy" id="400777"/>
    <lineage>
        <taxon>Bacteria</taxon>
        <taxon>Bacillati</taxon>
        <taxon>Bacillota</taxon>
        <taxon>Bacilli</taxon>
        <taxon>Bacillales</taxon>
        <taxon>Paenibacillaceae</taxon>
        <taxon>Paenibacillus</taxon>
    </lineage>
</organism>
<reference evidence="5 6" key="1">
    <citation type="journal article" date="2007" name="Int. J. Syst. Evol. Microbiol.">
        <title>Paenibacillus ginsengarvi sp. nov., isolated from soil from ginseng cultivation.</title>
        <authorList>
            <person name="Yoon M.H."/>
            <person name="Ten L.N."/>
            <person name="Im W.T."/>
        </authorList>
    </citation>
    <scope>NUCLEOTIDE SEQUENCE [LARGE SCALE GENOMIC DNA]</scope>
    <source>
        <strain evidence="5 6">KCTC 13059</strain>
    </source>
</reference>
<dbReference type="Pfam" id="PF12833">
    <property type="entry name" value="HTH_18"/>
    <property type="match status" value="1"/>
</dbReference>
<dbReference type="AlphaFoldDB" id="A0A3B0B6E6"/>
<dbReference type="InterPro" id="IPR009057">
    <property type="entry name" value="Homeodomain-like_sf"/>
</dbReference>
<dbReference type="PANTHER" id="PTHR43280:SF2">
    <property type="entry name" value="HTH-TYPE TRANSCRIPTIONAL REGULATOR EXSA"/>
    <property type="match status" value="1"/>
</dbReference>
<dbReference type="InterPro" id="IPR020449">
    <property type="entry name" value="Tscrpt_reg_AraC-type_HTH"/>
</dbReference>
<dbReference type="InterPro" id="IPR018062">
    <property type="entry name" value="HTH_AraC-typ_CS"/>
</dbReference>
<dbReference type="PROSITE" id="PS00041">
    <property type="entry name" value="HTH_ARAC_FAMILY_1"/>
    <property type="match status" value="1"/>
</dbReference>
<dbReference type="RefSeq" id="WP_120751214.1">
    <property type="nucleotide sequence ID" value="NZ_RBAH01000034.1"/>
</dbReference>
<gene>
    <name evidence="5" type="ORF">D7M11_31265</name>
</gene>
<dbReference type="InterPro" id="IPR018060">
    <property type="entry name" value="HTH_AraC"/>
</dbReference>